<sequence>MAPPLSTSTAIYVLLEDIMNLFHLQTTILLYFYLRHGRRMRRHHRRHLIRHYSLLNRIPPQVQHMNRLVSVSDIDCLVNLRYTPFCCLNPNLSQMILTTQGGNLLRVVLEP</sequence>
<protein>
    <submittedName>
        <fullName evidence="2">Protein ANTAGONIST OF LIKE HETEROCHROMATIN PROTEIN 1-like</fullName>
    </submittedName>
</protein>
<keyword evidence="1" id="KW-0812">Transmembrane</keyword>
<dbReference type="Proteomes" id="UP001567538">
    <property type="component" value="Unassembled WGS sequence"/>
</dbReference>
<gene>
    <name evidence="2" type="ORF">AAHA92_07190</name>
</gene>
<dbReference type="AlphaFoldDB" id="A0ABD1I860"/>
<organism evidence="2 3">
    <name type="scientific">Salvia divinorum</name>
    <name type="common">Maria pastora</name>
    <name type="synonym">Diviner's sage</name>
    <dbReference type="NCBI Taxonomy" id="28513"/>
    <lineage>
        <taxon>Eukaryota</taxon>
        <taxon>Viridiplantae</taxon>
        <taxon>Streptophyta</taxon>
        <taxon>Embryophyta</taxon>
        <taxon>Tracheophyta</taxon>
        <taxon>Spermatophyta</taxon>
        <taxon>Magnoliopsida</taxon>
        <taxon>eudicotyledons</taxon>
        <taxon>Gunneridae</taxon>
        <taxon>Pentapetalae</taxon>
        <taxon>asterids</taxon>
        <taxon>lamiids</taxon>
        <taxon>Lamiales</taxon>
        <taxon>Lamiaceae</taxon>
        <taxon>Nepetoideae</taxon>
        <taxon>Mentheae</taxon>
        <taxon>Salviinae</taxon>
        <taxon>Salvia</taxon>
        <taxon>Salvia subgen. Calosphace</taxon>
    </lineage>
</organism>
<keyword evidence="3" id="KW-1185">Reference proteome</keyword>
<accession>A0ABD1I860</accession>
<dbReference type="EMBL" id="JBEAFC010000003">
    <property type="protein sequence ID" value="KAL1564907.1"/>
    <property type="molecule type" value="Genomic_DNA"/>
</dbReference>
<proteinExistence type="predicted"/>
<keyword evidence="1" id="KW-1133">Transmembrane helix</keyword>
<evidence type="ECO:0000313" key="3">
    <source>
        <dbReference type="Proteomes" id="UP001567538"/>
    </source>
</evidence>
<keyword evidence="1" id="KW-0472">Membrane</keyword>
<evidence type="ECO:0000313" key="2">
    <source>
        <dbReference type="EMBL" id="KAL1564907.1"/>
    </source>
</evidence>
<reference evidence="2 3" key="1">
    <citation type="submission" date="2024-06" db="EMBL/GenBank/DDBJ databases">
        <title>A chromosome level genome sequence of Diviner's sage (Salvia divinorum).</title>
        <authorList>
            <person name="Ford S.A."/>
            <person name="Ro D.-K."/>
            <person name="Ness R.W."/>
            <person name="Phillips M.A."/>
        </authorList>
    </citation>
    <scope>NUCLEOTIDE SEQUENCE [LARGE SCALE GENOMIC DNA]</scope>
    <source>
        <strain evidence="2">SAF-2024a</strain>
        <tissue evidence="2">Leaf</tissue>
    </source>
</reference>
<feature type="transmembrane region" description="Helical" evidence="1">
    <location>
        <begin position="12"/>
        <end position="34"/>
    </location>
</feature>
<comment type="caution">
    <text evidence="2">The sequence shown here is derived from an EMBL/GenBank/DDBJ whole genome shotgun (WGS) entry which is preliminary data.</text>
</comment>
<evidence type="ECO:0000256" key="1">
    <source>
        <dbReference type="SAM" id="Phobius"/>
    </source>
</evidence>
<name>A0ABD1I860_SALDI</name>